<gene>
    <name evidence="1" type="ordered locus">HTH_0984</name>
</gene>
<protein>
    <recommendedName>
        <fullName evidence="3">PepSY domain-containing protein</fullName>
    </recommendedName>
</protein>
<dbReference type="AlphaFoldDB" id="D3DHZ0"/>
<proteinExistence type="predicted"/>
<accession>D3DHZ0</accession>
<dbReference type="OrthoDB" id="15465at2"/>
<evidence type="ECO:0008006" key="3">
    <source>
        <dbReference type="Google" id="ProtNLM"/>
    </source>
</evidence>
<reference evidence="1 2" key="1">
    <citation type="journal article" date="2010" name="J. Bacteriol.">
        <title>Complete genome sequence of the thermophilic, obligately chemolithoautotrophic hydrogen-oxidizing bacterium Hydrogenobacter thermophilus TK-6.</title>
        <authorList>
            <person name="Arai H."/>
            <person name="Kanbe H."/>
            <person name="Ishii M."/>
            <person name="Igarashi Y."/>
        </authorList>
    </citation>
    <scope>NUCLEOTIDE SEQUENCE [LARGE SCALE GENOMIC DNA]</scope>
    <source>
        <strain evidence="2">DSM 6534 / IAM 12695 / TK-6 [Tokyo]</strain>
    </source>
</reference>
<dbReference type="Proteomes" id="UP000002574">
    <property type="component" value="Chromosome"/>
</dbReference>
<dbReference type="KEGG" id="hte:Hydth_0980"/>
<evidence type="ECO:0000313" key="2">
    <source>
        <dbReference type="Proteomes" id="UP000002574"/>
    </source>
</evidence>
<dbReference type="RefSeq" id="WP_012963622.1">
    <property type="nucleotide sequence ID" value="NC_017161.1"/>
</dbReference>
<sequence length="78" mass="8849">MWRFAIMLFTTAYAFSCPASISIEEAIRIAKPYVGEVHYSGKGQSKKTGECYYRIRGTEGTAVIDAKDGKLVRFYRSR</sequence>
<keyword evidence="2" id="KW-1185">Reference proteome</keyword>
<name>D3DHZ0_HYDTT</name>
<dbReference type="EMBL" id="AP011112">
    <property type="protein sequence ID" value="BAI69442.1"/>
    <property type="molecule type" value="Genomic_DNA"/>
</dbReference>
<evidence type="ECO:0000313" key="1">
    <source>
        <dbReference type="EMBL" id="BAI69442.1"/>
    </source>
</evidence>
<dbReference type="KEGG" id="hth:HTH_0984"/>
<organism evidence="1 2">
    <name type="scientific">Hydrogenobacter thermophilus (strain DSM 6534 / IAM 12695 / TK-6)</name>
    <dbReference type="NCBI Taxonomy" id="608538"/>
    <lineage>
        <taxon>Bacteria</taxon>
        <taxon>Pseudomonadati</taxon>
        <taxon>Aquificota</taxon>
        <taxon>Aquificia</taxon>
        <taxon>Aquificales</taxon>
        <taxon>Aquificaceae</taxon>
        <taxon>Hydrogenobacter</taxon>
    </lineage>
</organism>